<proteinExistence type="predicted"/>
<name>K0NDX4_DESTT</name>
<dbReference type="KEGG" id="dto:TOL2_C08320"/>
<dbReference type="RefSeq" id="WP_014956352.1">
    <property type="nucleotide sequence ID" value="NC_018645.1"/>
</dbReference>
<dbReference type="Gene3D" id="3.30.2020.40">
    <property type="entry name" value="Uncharacterised protein PF10387, DUF2442"/>
    <property type="match status" value="1"/>
</dbReference>
<accession>K0NDX4</accession>
<dbReference type="Proteomes" id="UP000007347">
    <property type="component" value="Chromosome"/>
</dbReference>
<reference evidence="1 2" key="1">
    <citation type="journal article" date="2013" name="Environ. Microbiol.">
        <title>Complete genome, catabolic sub-proteomes and key-metabolites of Desulfobacula toluolica Tol2, a marine, aromatic compound-degrading, sulfate-reducing bacterium.</title>
        <authorList>
            <person name="Wohlbrand L."/>
            <person name="Jacob J.H."/>
            <person name="Kube M."/>
            <person name="Mussmann M."/>
            <person name="Jarling R."/>
            <person name="Beck A."/>
            <person name="Amann R."/>
            <person name="Wilkes H."/>
            <person name="Reinhardt R."/>
            <person name="Rabus R."/>
        </authorList>
    </citation>
    <scope>NUCLEOTIDE SEQUENCE [LARGE SCALE GENOMIC DNA]</scope>
    <source>
        <strain evidence="2">DSM 7467 / Tol2</strain>
    </source>
</reference>
<dbReference type="InterPro" id="IPR018841">
    <property type="entry name" value="DUF2442"/>
</dbReference>
<dbReference type="HOGENOM" id="CLU_177114_1_0_7"/>
<gene>
    <name evidence="1" type="ordered locus">TOL2_C08320</name>
</gene>
<protein>
    <submittedName>
        <fullName evidence="1">Conserved uncharacterized protein</fullName>
    </submittedName>
</protein>
<evidence type="ECO:0000313" key="1">
    <source>
        <dbReference type="EMBL" id="CCK79000.1"/>
    </source>
</evidence>
<sequence>MIKIESLNANNVIVTNDSLVVELDDGRTVSVPTAWYPRLLHASEKERKNWRLIGKGNGIHWESIDEDISIEGILAGRPSGESQSSFKKWLASRTFV</sequence>
<keyword evidence="2" id="KW-1185">Reference proteome</keyword>
<dbReference type="AlphaFoldDB" id="K0NDX4"/>
<dbReference type="OrthoDB" id="337884at2"/>
<dbReference type="EMBL" id="FO203503">
    <property type="protein sequence ID" value="CCK79000.1"/>
    <property type="molecule type" value="Genomic_DNA"/>
</dbReference>
<dbReference type="PATRIC" id="fig|651182.5.peg.996"/>
<evidence type="ECO:0000313" key="2">
    <source>
        <dbReference type="Proteomes" id="UP000007347"/>
    </source>
</evidence>
<dbReference type="STRING" id="651182.TOL2_C08320"/>
<dbReference type="Pfam" id="PF10387">
    <property type="entry name" value="DUF2442"/>
    <property type="match status" value="1"/>
</dbReference>
<organism evidence="1 2">
    <name type="scientific">Desulfobacula toluolica (strain DSM 7467 / Tol2)</name>
    <dbReference type="NCBI Taxonomy" id="651182"/>
    <lineage>
        <taxon>Bacteria</taxon>
        <taxon>Pseudomonadati</taxon>
        <taxon>Thermodesulfobacteriota</taxon>
        <taxon>Desulfobacteria</taxon>
        <taxon>Desulfobacterales</taxon>
        <taxon>Desulfobacteraceae</taxon>
        <taxon>Desulfobacula</taxon>
    </lineage>
</organism>